<dbReference type="InterPro" id="IPR007555">
    <property type="entry name" value="DUF499"/>
</dbReference>
<evidence type="ECO:0000313" key="1">
    <source>
        <dbReference type="EMBL" id="SIT51341.1"/>
    </source>
</evidence>
<dbReference type="AlphaFoldDB" id="A0A1N7SV56"/>
<organism evidence="1 2">
    <name type="scientific">Paraburkholderia piptadeniae</name>
    <dbReference type="NCBI Taxonomy" id="1701573"/>
    <lineage>
        <taxon>Bacteria</taxon>
        <taxon>Pseudomonadati</taxon>
        <taxon>Pseudomonadota</taxon>
        <taxon>Betaproteobacteria</taxon>
        <taxon>Burkholderiales</taxon>
        <taxon>Burkholderiaceae</taxon>
        <taxon>Paraburkholderia</taxon>
    </lineage>
</organism>
<proteinExistence type="predicted"/>
<dbReference type="Pfam" id="PF04465">
    <property type="entry name" value="DUF499"/>
    <property type="match status" value="1"/>
</dbReference>
<comment type="caution">
    <text evidence="1">The sequence shown here is derived from an EMBL/GenBank/DDBJ whole genome shotgun (WGS) entry which is preliminary data.</text>
</comment>
<keyword evidence="2" id="KW-1185">Reference proteome</keyword>
<gene>
    <name evidence="1" type="ORF">BN2476_1150055</name>
</gene>
<protein>
    <submittedName>
        <fullName evidence="1">Uncharacterized protein</fullName>
    </submittedName>
</protein>
<reference evidence="1" key="1">
    <citation type="submission" date="2016-12" db="EMBL/GenBank/DDBJ databases">
        <authorList>
            <person name="Moulin L."/>
        </authorList>
    </citation>
    <scope>NUCLEOTIDE SEQUENCE [LARGE SCALE GENOMIC DNA]</scope>
    <source>
        <strain evidence="1">STM 7183</strain>
    </source>
</reference>
<dbReference type="RefSeq" id="WP_160111850.1">
    <property type="nucleotide sequence ID" value="NZ_CYGY02000115.1"/>
</dbReference>
<dbReference type="EMBL" id="CYGY02000115">
    <property type="protein sequence ID" value="SIT51341.1"/>
    <property type="molecule type" value="Genomic_DNA"/>
</dbReference>
<dbReference type="Pfam" id="PF13287">
    <property type="entry name" value="Fn3_assoc"/>
    <property type="match status" value="1"/>
</dbReference>
<dbReference type="Proteomes" id="UP000195569">
    <property type="component" value="Unassembled WGS sequence"/>
</dbReference>
<dbReference type="InterPro" id="IPR026876">
    <property type="entry name" value="Fn3_assoc_repeat"/>
</dbReference>
<dbReference type="OrthoDB" id="9757917at2"/>
<accession>A0A1N7SV56</accession>
<sequence length="1034" mass="115182">MTLNAQCIPRQSVFDRNRRDIVLDLSDFLEGKIDGEKFFEENFITGGMKTLFEKTFARLENHGDQASTFLLTQSMGGGKTHNMIALGLLAKYPALRQKVLGKSAIGQKVGGVRVIGFHGRQTDARFGIWGELAEQLGKKDALKDYYQPLQAPGQSAWINLLKGEPTLIFLDELPPYLEAVQAKSIGSTTLSTVTATAISNLLVAVNKAELSNVCVVIADLTASWQAGGAMLNAALDNLRNETSRSALRIEPVSSQGEELYHILRTRLFQTLPDESIRSKVANDYAAAVKAAREMDVTNHSPDSFAAQLAESYPFHFGLRDLYARFKENPGFQQTRGLIRLMRMVVSNLWETGRADKLHLIHPYDLDLNDDEIVSEIRSINPTLTEAISHDIANHGHSVAEEIDSKYGGTDAQDVSKLLLVASLASVPNATHGLRQNDIMAFLCAPGRDISKIKKEIVDYLPTQAWYLHPSNDGRLFYKDIQNLAAKLHSTAKQYNQQTCLKELRAYLEGLFQPSVRDCYQRTEMLAAIDEVRLESDKTTLLLVQPASDVDVTSRLPKEWVKFHADQEFKNRALYLTGSQETLIHVLEQAAQYKAINSILTEMTDEGVATRDPQRQQADQNLDQITLRLRSAIQETFTTLVYPSMGQLRSTDCRIHFQNNQFDGEKLVRDTLTNARKFETDTGTDAFRRKCEDRLFQGQKTAKWSEIKRRAAMNDAWPLHRPDALDALKAKAINEGHWHDLGDSVEKGPFPPPKTEVQVRLLSRDDKTGEAFLKITPLHGDVVHYEIGNAQPTTGSLKVGEAEGGYNNFRTRELKLTFLCVDSAGKHETGDSVVWKNTLATKYRVFQQSEDWQVELHAVPRGHLRYTTNGADPLTSGGAYDAPFTLPAECRFVLAVAEDGDIRSAVEKIDVNEYRTKKVAVDAAKPVLWSRPHRNLTAAAAFSFLDLLEKHQGEGREVVVDVASNDTDISLSFIAGENEPVAGTRLREVVAKMQEIVGGSQVTVSVTGIRFERGQHLLDWIAAIRSSLNPGEVGQ</sequence>
<evidence type="ECO:0000313" key="2">
    <source>
        <dbReference type="Proteomes" id="UP000195569"/>
    </source>
</evidence>
<name>A0A1N7SV56_9BURK</name>